<keyword evidence="5" id="KW-0732">Signal</keyword>
<evidence type="ECO:0000313" key="7">
    <source>
        <dbReference type="EMBL" id="EHR36234.1"/>
    </source>
</evidence>
<dbReference type="PROSITE" id="PS00380">
    <property type="entry name" value="RHODANESE_1"/>
    <property type="match status" value="1"/>
</dbReference>
<dbReference type="HOGENOM" id="CLU_031618_2_0_9"/>
<evidence type="ECO:0000256" key="1">
    <source>
        <dbReference type="ARBA" id="ARBA00022679"/>
    </source>
</evidence>
<reference evidence="7 8" key="1">
    <citation type="submission" date="2012-01" db="EMBL/GenBank/DDBJ databases">
        <title>The Genome Sequence of Facklamia languida CCUG 37842.</title>
        <authorList>
            <consortium name="The Broad Institute Genome Sequencing Platform"/>
            <person name="Earl A."/>
            <person name="Ward D."/>
            <person name="Feldgarden M."/>
            <person name="Gevers D."/>
            <person name="Huys G."/>
            <person name="Young S.K."/>
            <person name="Zeng Q."/>
            <person name="Gargeya S."/>
            <person name="Fitzgerald M."/>
            <person name="Haas B."/>
            <person name="Abouelleil A."/>
            <person name="Alvarado L."/>
            <person name="Arachchi H.M."/>
            <person name="Berlin A."/>
            <person name="Chapman S.B."/>
            <person name="Gearin G."/>
            <person name="Goldberg J."/>
            <person name="Griggs A."/>
            <person name="Gujja S."/>
            <person name="Hansen M."/>
            <person name="Heiman D."/>
            <person name="Howarth C."/>
            <person name="Larimer J."/>
            <person name="Lui A."/>
            <person name="MacDonald P.J.P."/>
            <person name="McCowen C."/>
            <person name="Montmayeur A."/>
            <person name="Murphy C."/>
            <person name="Neiman D."/>
            <person name="Pearson M."/>
            <person name="Priest M."/>
            <person name="Roberts A."/>
            <person name="Saif S."/>
            <person name="Shea T."/>
            <person name="Sisk P."/>
            <person name="Stolte C."/>
            <person name="Sykes S."/>
            <person name="Wortman J."/>
            <person name="Nusbaum C."/>
            <person name="Birren B."/>
        </authorList>
    </citation>
    <scope>NUCLEOTIDE SEQUENCE [LARGE SCALE GENOMIC DNA]</scope>
    <source>
        <strain evidence="7 8">CCUG 37842</strain>
    </source>
</reference>
<dbReference type="OrthoDB" id="9770030at2"/>
<feature type="domain" description="Rhodanese" evidence="6">
    <location>
        <begin position="174"/>
        <end position="298"/>
    </location>
</feature>
<dbReference type="SMART" id="SM00450">
    <property type="entry name" value="RHOD"/>
    <property type="match status" value="3"/>
</dbReference>
<dbReference type="PANTHER" id="PTHR11364">
    <property type="entry name" value="THIOSULFATE SULFERTANSFERASE"/>
    <property type="match status" value="1"/>
</dbReference>
<feature type="domain" description="Rhodanese" evidence="6">
    <location>
        <begin position="42"/>
        <end position="147"/>
    </location>
</feature>
<dbReference type="PROSITE" id="PS50206">
    <property type="entry name" value="RHODANESE_3"/>
    <property type="match status" value="3"/>
</dbReference>
<keyword evidence="1 3" id="KW-0808">Transferase</keyword>
<dbReference type="InterPro" id="IPR001763">
    <property type="entry name" value="Rhodanese-like_dom"/>
</dbReference>
<dbReference type="Gene3D" id="3.40.250.10">
    <property type="entry name" value="Rhodanese-like domain"/>
    <property type="match status" value="3"/>
</dbReference>
<sequence>MKRCSRVAWMAVLALLLVAFLPGTVQATDHEVTVAQLKDLRGQENVAILDLRQESEYIGWAVNSTEGGHIEGAYDFPADWLEMLESDGRILTELKRKEIEPGMDLVLYDTDEVDEAVAAKFEALGFKVSTLQGGINQWIAEADEALSKMDQYQMLVYPEWVYNLSQGNEPETADGKDFKIIEISFGDLEAEYEKGHIPGALHVDNTTIEVPGPQDPEEFEDKTLEEKASYFRRPSDEAIAQMLKDLGIKKDTLVVIYGPFPYASTRLAMIMKYAGVEDVRVLNGGTKRYLADDLPLEEGIVEAQAIKKLDFEVPANPNYIIDLEEEKALVDDPDAVIASVRSWQEYIGEEAGIMGEAGDIPNACFAYAGSSPFTFEDFRNVDETLFNYSLVEERWAKWGITPDKKVSMHCATGWRASETQFYALAMGWPNVYLYDGSWYEWSLYEELDRKEKGVPQDAPEIPDFFYHPEPEDDQAN</sequence>
<dbReference type="EMBL" id="AGEG01000016">
    <property type="protein sequence ID" value="EHR36234.1"/>
    <property type="molecule type" value="Genomic_DNA"/>
</dbReference>
<feature type="domain" description="Rhodanese" evidence="6">
    <location>
        <begin position="331"/>
        <end position="446"/>
    </location>
</feature>
<accession>H3NKV6</accession>
<dbReference type="InterPro" id="IPR045078">
    <property type="entry name" value="TST/MPST-like"/>
</dbReference>
<evidence type="ECO:0000256" key="3">
    <source>
        <dbReference type="RuleBase" id="RU000507"/>
    </source>
</evidence>
<dbReference type="AlphaFoldDB" id="H3NKV6"/>
<proteinExistence type="predicted"/>
<organism evidence="7 8">
    <name type="scientific">Facklamia languida CCUG 37842</name>
    <dbReference type="NCBI Taxonomy" id="883113"/>
    <lineage>
        <taxon>Bacteria</taxon>
        <taxon>Bacillati</taxon>
        <taxon>Bacillota</taxon>
        <taxon>Bacilli</taxon>
        <taxon>Lactobacillales</taxon>
        <taxon>Aerococcaceae</taxon>
        <taxon>Facklamia</taxon>
    </lineage>
</organism>
<gene>
    <name evidence="7" type="ORF">HMPREF9708_01495</name>
</gene>
<dbReference type="RefSeq" id="WP_006309728.1">
    <property type="nucleotide sequence ID" value="NZ_JH601133.1"/>
</dbReference>
<dbReference type="STRING" id="883113.HMPREF9708_01495"/>
<feature type="region of interest" description="Disordered" evidence="4">
    <location>
        <begin position="454"/>
        <end position="476"/>
    </location>
</feature>
<feature type="signal peptide" evidence="5">
    <location>
        <begin position="1"/>
        <end position="27"/>
    </location>
</feature>
<keyword evidence="2" id="KW-0677">Repeat</keyword>
<dbReference type="Proteomes" id="UP000006190">
    <property type="component" value="Unassembled WGS sequence"/>
</dbReference>
<comment type="caution">
    <text evidence="7">The sequence shown here is derived from an EMBL/GenBank/DDBJ whole genome shotgun (WGS) entry which is preliminary data.</text>
</comment>
<evidence type="ECO:0000313" key="8">
    <source>
        <dbReference type="Proteomes" id="UP000006190"/>
    </source>
</evidence>
<evidence type="ECO:0000256" key="4">
    <source>
        <dbReference type="SAM" id="MobiDB-lite"/>
    </source>
</evidence>
<evidence type="ECO:0000259" key="6">
    <source>
        <dbReference type="PROSITE" id="PS50206"/>
    </source>
</evidence>
<evidence type="ECO:0000256" key="2">
    <source>
        <dbReference type="ARBA" id="ARBA00022737"/>
    </source>
</evidence>
<keyword evidence="8" id="KW-1185">Reference proteome</keyword>
<dbReference type="GO" id="GO:0004792">
    <property type="term" value="F:thiosulfate-cyanide sulfurtransferase activity"/>
    <property type="evidence" value="ECO:0007669"/>
    <property type="project" value="InterPro"/>
</dbReference>
<dbReference type="eggNOG" id="COG2897">
    <property type="taxonomic scope" value="Bacteria"/>
</dbReference>
<protein>
    <recommendedName>
        <fullName evidence="3">Sulfurtransferase</fullName>
    </recommendedName>
</protein>
<feature type="chain" id="PRO_5003589755" description="Sulfurtransferase" evidence="5">
    <location>
        <begin position="28"/>
        <end position="476"/>
    </location>
</feature>
<dbReference type="PROSITE" id="PS00683">
    <property type="entry name" value="RHODANESE_2"/>
    <property type="match status" value="1"/>
</dbReference>
<dbReference type="CDD" id="cd00158">
    <property type="entry name" value="RHOD"/>
    <property type="match status" value="1"/>
</dbReference>
<dbReference type="InterPro" id="IPR036873">
    <property type="entry name" value="Rhodanese-like_dom_sf"/>
</dbReference>
<dbReference type="InterPro" id="IPR001307">
    <property type="entry name" value="Thiosulphate_STrfase_CS"/>
</dbReference>
<dbReference type="PANTHER" id="PTHR11364:SF27">
    <property type="entry name" value="SULFURTRANSFERASE"/>
    <property type="match status" value="1"/>
</dbReference>
<dbReference type="PATRIC" id="fig|883113.3.peg.1496"/>
<name>H3NKV6_9LACT</name>
<evidence type="ECO:0000256" key="5">
    <source>
        <dbReference type="SAM" id="SignalP"/>
    </source>
</evidence>
<dbReference type="SUPFAM" id="SSF52821">
    <property type="entry name" value="Rhodanese/Cell cycle control phosphatase"/>
    <property type="match status" value="3"/>
</dbReference>
<dbReference type="Pfam" id="PF00581">
    <property type="entry name" value="Rhodanese"/>
    <property type="match status" value="3"/>
</dbReference>